<evidence type="ECO:0000313" key="2">
    <source>
        <dbReference type="EMBL" id="RUS53674.1"/>
    </source>
</evidence>
<feature type="transmembrane region" description="Helical" evidence="1">
    <location>
        <begin position="281"/>
        <end position="301"/>
    </location>
</feature>
<keyword evidence="1" id="KW-0812">Transmembrane</keyword>
<feature type="transmembrane region" description="Helical" evidence="1">
    <location>
        <begin position="156"/>
        <end position="175"/>
    </location>
</feature>
<feature type="transmembrane region" description="Helical" evidence="1">
    <location>
        <begin position="227"/>
        <end position="248"/>
    </location>
</feature>
<feature type="transmembrane region" description="Helical" evidence="1">
    <location>
        <begin position="187"/>
        <end position="207"/>
    </location>
</feature>
<dbReference type="RefSeq" id="WP_126991368.1">
    <property type="nucleotide sequence ID" value="NZ_JTFC01000038.1"/>
</dbReference>
<feature type="transmembrane region" description="Helical" evidence="1">
    <location>
        <begin position="125"/>
        <end position="144"/>
    </location>
</feature>
<keyword evidence="3" id="KW-1185">Reference proteome</keyword>
<proteinExistence type="predicted"/>
<dbReference type="GO" id="GO:0005886">
    <property type="term" value="C:plasma membrane"/>
    <property type="evidence" value="ECO:0007669"/>
    <property type="project" value="TreeGrafter"/>
</dbReference>
<sequence>MFALAMAIGVIMAIQSAVNAQLRIYVGSAYVTSWVSFTVALPFLIIMTYVTGASLGFPLTLFETEPFYIWIGGLCGAVALMSNVLLFPVLGSVQTAILPIVGMTIMGMLIDHNGWFQVPHYAFGWARFTGLLLVLTGVVLVVYRKKTVVVSTNRQWLWRLLGIVGGLLLAIQVAVNGRLSTVLHSAPHAAFISFFVGMLTLACIVVVTKHSFRQVLTPFREKAPWWIFLGGILGGTFVLANAYLAGVLGTGQTVVFALFGQMTASVIVQQFGLFHSEKNRVRLMQIMGLVIIIVGIAMIQLL</sequence>
<feature type="transmembrane region" description="Helical" evidence="1">
    <location>
        <begin position="30"/>
        <end position="55"/>
    </location>
</feature>
<name>A0A433RRD4_9BACL</name>
<dbReference type="PANTHER" id="PTHR34821">
    <property type="entry name" value="INNER MEMBRANE PROTEIN YDCZ"/>
    <property type="match status" value="1"/>
</dbReference>
<keyword evidence="1" id="KW-1133">Transmembrane helix</keyword>
<evidence type="ECO:0000256" key="1">
    <source>
        <dbReference type="SAM" id="Phobius"/>
    </source>
</evidence>
<gene>
    <name evidence="2" type="ORF">QI30_14680</name>
</gene>
<dbReference type="AlphaFoldDB" id="A0A433RRD4"/>
<protein>
    <submittedName>
        <fullName evidence="2">Membrane protein</fullName>
    </submittedName>
</protein>
<feature type="transmembrane region" description="Helical" evidence="1">
    <location>
        <begin position="254"/>
        <end position="274"/>
    </location>
</feature>
<accession>A0A433RRD4</accession>
<feature type="transmembrane region" description="Helical" evidence="1">
    <location>
        <begin position="67"/>
        <end position="90"/>
    </location>
</feature>
<dbReference type="OrthoDB" id="7864805at2"/>
<dbReference type="Proteomes" id="UP000288623">
    <property type="component" value="Unassembled WGS sequence"/>
</dbReference>
<reference evidence="2 3" key="1">
    <citation type="submission" date="2014-11" db="EMBL/GenBank/DDBJ databases">
        <title>Genome sequence and analysis of novel Kurthia sp.</title>
        <authorList>
            <person name="Lawson J.N."/>
            <person name="Gonzalez J.E."/>
            <person name="Rinauldi L."/>
            <person name="Xuan Z."/>
            <person name="Firman A."/>
            <person name="Shaddox L."/>
            <person name="Trudeau A."/>
            <person name="Shah S."/>
            <person name="Reiman D."/>
        </authorList>
    </citation>
    <scope>NUCLEOTIDE SEQUENCE [LARGE SCALE GENOMIC DNA]</scope>
    <source>
        <strain evidence="2 3">3B1D</strain>
    </source>
</reference>
<comment type="caution">
    <text evidence="2">The sequence shown here is derived from an EMBL/GenBank/DDBJ whole genome shotgun (WGS) entry which is preliminary data.</text>
</comment>
<dbReference type="Pfam" id="PF04657">
    <property type="entry name" value="DMT_YdcZ"/>
    <property type="match status" value="2"/>
</dbReference>
<keyword evidence="1" id="KW-0472">Membrane</keyword>
<organism evidence="2 3">
    <name type="scientific">Candidatus Kurthia intestinigallinarum</name>
    <dbReference type="NCBI Taxonomy" id="1562256"/>
    <lineage>
        <taxon>Bacteria</taxon>
        <taxon>Bacillati</taxon>
        <taxon>Bacillota</taxon>
        <taxon>Bacilli</taxon>
        <taxon>Bacillales</taxon>
        <taxon>Caryophanaceae</taxon>
        <taxon>Kurthia</taxon>
    </lineage>
</organism>
<dbReference type="InterPro" id="IPR006750">
    <property type="entry name" value="YdcZ"/>
</dbReference>
<dbReference type="PANTHER" id="PTHR34821:SF2">
    <property type="entry name" value="INNER MEMBRANE PROTEIN YDCZ"/>
    <property type="match status" value="1"/>
</dbReference>
<evidence type="ECO:0000313" key="3">
    <source>
        <dbReference type="Proteomes" id="UP000288623"/>
    </source>
</evidence>
<dbReference type="EMBL" id="JTFC01000038">
    <property type="protein sequence ID" value="RUS53674.1"/>
    <property type="molecule type" value="Genomic_DNA"/>
</dbReference>